<evidence type="ECO:0000313" key="2">
    <source>
        <dbReference type="EMBL" id="GEU70744.1"/>
    </source>
</evidence>
<feature type="compositionally biased region" description="Basic and acidic residues" evidence="1">
    <location>
        <begin position="7"/>
        <end position="38"/>
    </location>
</feature>
<comment type="caution">
    <text evidence="2">The sequence shown here is derived from an EMBL/GenBank/DDBJ whole genome shotgun (WGS) entry which is preliminary data.</text>
</comment>
<feature type="region of interest" description="Disordered" evidence="1">
    <location>
        <begin position="294"/>
        <end position="313"/>
    </location>
</feature>
<proteinExistence type="predicted"/>
<sequence>MESVKNSIDKRAQHKREYDSRVNERHMKTTEEKVDTSKSLDASLVDTKSSVTKSVEQDTSSISGNDAHADDADIRPIYDEEPIDEVHTTAENNIFATGQQYTEQSEFNNEGEVASDDLRDALFVGNKMHKAFPLLVESSHWQYKFPLPVEGVPTARRMEIPLPRVCTAMMKKLPVNSCAKVPSNKTTNKNKPVEQISVAKKLERQISKGHRFSIKKTSVVHEKTMTPRSCLRWKPTGKIFKTIGLRWFPTGKIFNFSTTKVDSEPPNGSNVDITNQYECEQTLDISVELGIHDHSNEPSSSKLVPKVVPPSNKTTTSRQELELLFHQHITMLRLQLGPEQQKRVLIPAESDSLPHAHAHAQTTNTYYKHQDSRIKKAQVLKTKTFANSDIKDPSLETKLQGRFLASFQDDAKYEHVGTKTQDRKVEKMIKTEG</sequence>
<dbReference type="EMBL" id="BKCJ010006173">
    <property type="protein sequence ID" value="GEU70744.1"/>
    <property type="molecule type" value="Genomic_DNA"/>
</dbReference>
<feature type="region of interest" description="Disordered" evidence="1">
    <location>
        <begin position="1"/>
        <end position="70"/>
    </location>
</feature>
<reference evidence="2" key="1">
    <citation type="journal article" date="2019" name="Sci. Rep.">
        <title>Draft genome of Tanacetum cinerariifolium, the natural source of mosquito coil.</title>
        <authorList>
            <person name="Yamashiro T."/>
            <person name="Shiraishi A."/>
            <person name="Satake H."/>
            <person name="Nakayama K."/>
        </authorList>
    </citation>
    <scope>NUCLEOTIDE SEQUENCE</scope>
</reference>
<protein>
    <submittedName>
        <fullName evidence="2">Uncharacterized protein</fullName>
    </submittedName>
</protein>
<feature type="compositionally biased region" description="Polar residues" evidence="1">
    <location>
        <begin position="46"/>
        <end position="64"/>
    </location>
</feature>
<organism evidence="2">
    <name type="scientific">Tanacetum cinerariifolium</name>
    <name type="common">Dalmatian daisy</name>
    <name type="synonym">Chrysanthemum cinerariifolium</name>
    <dbReference type="NCBI Taxonomy" id="118510"/>
    <lineage>
        <taxon>Eukaryota</taxon>
        <taxon>Viridiplantae</taxon>
        <taxon>Streptophyta</taxon>
        <taxon>Embryophyta</taxon>
        <taxon>Tracheophyta</taxon>
        <taxon>Spermatophyta</taxon>
        <taxon>Magnoliopsida</taxon>
        <taxon>eudicotyledons</taxon>
        <taxon>Gunneridae</taxon>
        <taxon>Pentapetalae</taxon>
        <taxon>asterids</taxon>
        <taxon>campanulids</taxon>
        <taxon>Asterales</taxon>
        <taxon>Asteraceae</taxon>
        <taxon>Asteroideae</taxon>
        <taxon>Anthemideae</taxon>
        <taxon>Anthemidinae</taxon>
        <taxon>Tanacetum</taxon>
    </lineage>
</organism>
<name>A0A6L2ME29_TANCI</name>
<accession>A0A6L2ME29</accession>
<evidence type="ECO:0000256" key="1">
    <source>
        <dbReference type="SAM" id="MobiDB-lite"/>
    </source>
</evidence>
<dbReference type="AlphaFoldDB" id="A0A6L2ME29"/>
<gene>
    <name evidence="2" type="ORF">Tci_042722</name>
</gene>